<dbReference type="GeneID" id="89949620"/>
<dbReference type="Proteomes" id="UP001304243">
    <property type="component" value="Unassembled WGS sequence"/>
</dbReference>
<keyword evidence="3" id="KW-1185">Reference proteome</keyword>
<dbReference type="InterPro" id="IPR041588">
    <property type="entry name" value="Integrase_H2C2"/>
</dbReference>
<reference evidence="2 3" key="1">
    <citation type="submission" date="2022-11" db="EMBL/GenBank/DDBJ databases">
        <title>Mucor velutinosus strain NIH1002 WGS.</title>
        <authorList>
            <person name="Subramanian P."/>
            <person name="Mullikin J.C."/>
            <person name="Segre J.A."/>
            <person name="Zelazny A.M."/>
        </authorList>
    </citation>
    <scope>NUCLEOTIDE SEQUENCE [LARGE SCALE GENOMIC DNA]</scope>
    <source>
        <strain evidence="2 3">NIH1002</strain>
    </source>
</reference>
<sequence length="178" mass="19978">MPTELDPHYYSKELNDSNVDIFDASTYNMPSVSAQDLKNKQTADAKSSYSGSSGGQSDCNALISRAMKYADYMTPPKKNRLELVMRVHLLGHVGINSMEKILHNDYKVHWTNMRNDIATVTKDFYACQSHGIYQVGYHPPRSVLPDNVFDHIAIDLGDFATTSTSGNNFLLVIVDYFS</sequence>
<dbReference type="AlphaFoldDB" id="A0AAN7DBR2"/>
<feature type="domain" description="Integrase zinc-binding" evidence="1">
    <location>
        <begin position="75"/>
        <end position="129"/>
    </location>
</feature>
<dbReference type="EMBL" id="JASEJX010000016">
    <property type="protein sequence ID" value="KAK4513927.1"/>
    <property type="molecule type" value="Genomic_DNA"/>
</dbReference>
<proteinExistence type="predicted"/>
<name>A0AAN7DBR2_9FUNG</name>
<gene>
    <name evidence="2" type="primary">LCL2</name>
    <name evidence="2" type="ORF">ATC70_005934</name>
</gene>
<dbReference type="Pfam" id="PF17921">
    <property type="entry name" value="Integrase_H2C2"/>
    <property type="match status" value="1"/>
</dbReference>
<comment type="caution">
    <text evidence="2">The sequence shown here is derived from an EMBL/GenBank/DDBJ whole genome shotgun (WGS) entry which is preliminary data.</text>
</comment>
<accession>A0AAN7DBR2</accession>
<evidence type="ECO:0000313" key="2">
    <source>
        <dbReference type="EMBL" id="KAK4513927.1"/>
    </source>
</evidence>
<dbReference type="Gene3D" id="1.10.340.70">
    <property type="match status" value="1"/>
</dbReference>
<protein>
    <submittedName>
        <fullName evidence="2">Long chronological lifespan protein 2</fullName>
    </submittedName>
</protein>
<evidence type="ECO:0000313" key="3">
    <source>
        <dbReference type="Proteomes" id="UP001304243"/>
    </source>
</evidence>
<evidence type="ECO:0000259" key="1">
    <source>
        <dbReference type="Pfam" id="PF17921"/>
    </source>
</evidence>
<organism evidence="2 3">
    <name type="scientific">Mucor velutinosus</name>
    <dbReference type="NCBI Taxonomy" id="708070"/>
    <lineage>
        <taxon>Eukaryota</taxon>
        <taxon>Fungi</taxon>
        <taxon>Fungi incertae sedis</taxon>
        <taxon>Mucoromycota</taxon>
        <taxon>Mucoromycotina</taxon>
        <taxon>Mucoromycetes</taxon>
        <taxon>Mucorales</taxon>
        <taxon>Mucorineae</taxon>
        <taxon>Mucoraceae</taxon>
        <taxon>Mucor</taxon>
    </lineage>
</organism>
<dbReference type="RefSeq" id="XP_064680593.1">
    <property type="nucleotide sequence ID" value="XM_064825216.1"/>
</dbReference>